<evidence type="ECO:0000313" key="3">
    <source>
        <dbReference type="Proteomes" id="UP000013827"/>
    </source>
</evidence>
<sequence>MPAREVSQRLLQSGPRSDAPESATSSSISCSSTSATSSSISCSSTLLPSPDKPLAELKLQADDDGGTLAELQTLRLQMAELLRRLPPPPSYSPHIIDGSPPALASGMRRRRGLPTRPVPAQPAAAPPSKPHTPSAQTSVDKPAAAYPSAEFLRSAKEAGRRAGGDLQPRSYPSSAAPAHPTAPPARTRGPAKAHARALRDHRLHQGHSSAGGEGGEGCCEGVYSNPCEYLGPWALVAKFSACFTQCCIDAVWIDAWNFRRHVPGDPYWYTVEERVASGTDFPLGRRRMQQQQQQQQQPAPSYFDVPEEWPPPREEQQRQHQQTGAEPRPPLIPSEDVPSYFPDPQPSLPAEGAAASFAFADRHAAAAPPEHRMFDPSAPAFIPHEDVAAYFPEPQRLIHAEGAHPTQRPPEPSAAAGRRLGEEESEDEGGGGGSYSYSYDPSPEPEPWLEPSPSPAPDSCNEPDLPNPIDILAAALASAGSGAVAVYRVAVLFTYTCGRLALTRPAA</sequence>
<feature type="region of interest" description="Disordered" evidence="1">
    <location>
        <begin position="84"/>
        <end position="142"/>
    </location>
</feature>
<dbReference type="GeneID" id="17280643"/>
<dbReference type="HOGENOM" id="CLU_537995_0_0_1"/>
<keyword evidence="3" id="KW-1185">Reference proteome</keyword>
<name>A0A0D3KHY8_EMIH1</name>
<evidence type="ECO:0000256" key="1">
    <source>
        <dbReference type="SAM" id="MobiDB-lite"/>
    </source>
</evidence>
<dbReference type="PaxDb" id="2903-EOD35373"/>
<feature type="compositionally biased region" description="Basic residues" evidence="1">
    <location>
        <begin position="189"/>
        <end position="198"/>
    </location>
</feature>
<accession>A0A0D3KHY8</accession>
<feature type="region of interest" description="Disordered" evidence="1">
    <location>
        <begin position="402"/>
        <end position="464"/>
    </location>
</feature>
<feature type="compositionally biased region" description="Pro residues" evidence="1">
    <location>
        <begin position="442"/>
        <end position="456"/>
    </location>
</feature>
<organism evidence="2 3">
    <name type="scientific">Emiliania huxleyi (strain CCMP1516)</name>
    <dbReference type="NCBI Taxonomy" id="280463"/>
    <lineage>
        <taxon>Eukaryota</taxon>
        <taxon>Haptista</taxon>
        <taxon>Haptophyta</taxon>
        <taxon>Prymnesiophyceae</taxon>
        <taxon>Isochrysidales</taxon>
        <taxon>Noelaerhabdaceae</taxon>
        <taxon>Emiliania</taxon>
    </lineage>
</organism>
<feature type="region of interest" description="Disordered" evidence="1">
    <location>
        <begin position="156"/>
        <end position="198"/>
    </location>
</feature>
<dbReference type="Proteomes" id="UP000013827">
    <property type="component" value="Unassembled WGS sequence"/>
</dbReference>
<feature type="compositionally biased region" description="Pro residues" evidence="1">
    <location>
        <begin position="116"/>
        <end position="130"/>
    </location>
</feature>
<protein>
    <submittedName>
        <fullName evidence="2">Uncharacterized protein</fullName>
    </submittedName>
</protein>
<dbReference type="RefSeq" id="XP_005787802.1">
    <property type="nucleotide sequence ID" value="XM_005787745.1"/>
</dbReference>
<proteinExistence type="predicted"/>
<reference evidence="2" key="2">
    <citation type="submission" date="2024-10" db="UniProtKB">
        <authorList>
            <consortium name="EnsemblProtists"/>
        </authorList>
    </citation>
    <scope>IDENTIFICATION</scope>
</reference>
<dbReference type="AlphaFoldDB" id="A0A0D3KHY8"/>
<dbReference type="KEGG" id="ehx:EMIHUDRAFT_462422"/>
<feature type="compositionally biased region" description="Low complexity" evidence="1">
    <location>
        <begin position="168"/>
        <end position="188"/>
    </location>
</feature>
<reference evidence="3" key="1">
    <citation type="journal article" date="2013" name="Nature">
        <title>Pan genome of the phytoplankton Emiliania underpins its global distribution.</title>
        <authorList>
            <person name="Read B.A."/>
            <person name="Kegel J."/>
            <person name="Klute M.J."/>
            <person name="Kuo A."/>
            <person name="Lefebvre S.C."/>
            <person name="Maumus F."/>
            <person name="Mayer C."/>
            <person name="Miller J."/>
            <person name="Monier A."/>
            <person name="Salamov A."/>
            <person name="Young J."/>
            <person name="Aguilar M."/>
            <person name="Claverie J.M."/>
            <person name="Frickenhaus S."/>
            <person name="Gonzalez K."/>
            <person name="Herman E.K."/>
            <person name="Lin Y.C."/>
            <person name="Napier J."/>
            <person name="Ogata H."/>
            <person name="Sarno A.F."/>
            <person name="Shmutz J."/>
            <person name="Schroeder D."/>
            <person name="de Vargas C."/>
            <person name="Verret F."/>
            <person name="von Dassow P."/>
            <person name="Valentin K."/>
            <person name="Van de Peer Y."/>
            <person name="Wheeler G."/>
            <person name="Dacks J.B."/>
            <person name="Delwiche C.F."/>
            <person name="Dyhrman S.T."/>
            <person name="Glockner G."/>
            <person name="John U."/>
            <person name="Richards T."/>
            <person name="Worden A.Z."/>
            <person name="Zhang X."/>
            <person name="Grigoriev I.V."/>
            <person name="Allen A.E."/>
            <person name="Bidle K."/>
            <person name="Borodovsky M."/>
            <person name="Bowler C."/>
            <person name="Brownlee C."/>
            <person name="Cock J.M."/>
            <person name="Elias M."/>
            <person name="Gladyshev V.N."/>
            <person name="Groth M."/>
            <person name="Guda C."/>
            <person name="Hadaegh A."/>
            <person name="Iglesias-Rodriguez M.D."/>
            <person name="Jenkins J."/>
            <person name="Jones B.M."/>
            <person name="Lawson T."/>
            <person name="Leese F."/>
            <person name="Lindquist E."/>
            <person name="Lobanov A."/>
            <person name="Lomsadze A."/>
            <person name="Malik S.B."/>
            <person name="Marsh M.E."/>
            <person name="Mackinder L."/>
            <person name="Mock T."/>
            <person name="Mueller-Roeber B."/>
            <person name="Pagarete A."/>
            <person name="Parker M."/>
            <person name="Probert I."/>
            <person name="Quesneville H."/>
            <person name="Raines C."/>
            <person name="Rensing S.A."/>
            <person name="Riano-Pachon D.M."/>
            <person name="Richier S."/>
            <person name="Rokitta S."/>
            <person name="Shiraiwa Y."/>
            <person name="Soanes D.M."/>
            <person name="van der Giezen M."/>
            <person name="Wahlund T.M."/>
            <person name="Williams B."/>
            <person name="Wilson W."/>
            <person name="Wolfe G."/>
            <person name="Wurch L.L."/>
        </authorList>
    </citation>
    <scope>NUCLEOTIDE SEQUENCE</scope>
</reference>
<dbReference type="EnsemblProtists" id="EOD35373">
    <property type="protein sequence ID" value="EOD35373"/>
    <property type="gene ID" value="EMIHUDRAFT_462422"/>
</dbReference>
<feature type="region of interest" description="Disordered" evidence="1">
    <location>
        <begin position="285"/>
        <end position="349"/>
    </location>
</feature>
<feature type="region of interest" description="Disordered" evidence="1">
    <location>
        <begin position="1"/>
        <end position="51"/>
    </location>
</feature>
<evidence type="ECO:0000313" key="2">
    <source>
        <dbReference type="EnsemblProtists" id="EOD35373"/>
    </source>
</evidence>
<feature type="compositionally biased region" description="Low complexity" evidence="1">
    <location>
        <begin position="22"/>
        <end position="49"/>
    </location>
</feature>